<proteinExistence type="predicted"/>
<dbReference type="RefSeq" id="WP_212757085.1">
    <property type="nucleotide sequence ID" value="NZ_CP053069.1"/>
</dbReference>
<name>A0A6M4GUA5_9PROT</name>
<feature type="chain" id="PRO_5027064571" description="Heme-degrading protein" evidence="1">
    <location>
        <begin position="19"/>
        <end position="648"/>
    </location>
</feature>
<dbReference type="Proteomes" id="UP000501534">
    <property type="component" value="Chromosome"/>
</dbReference>
<dbReference type="Pfam" id="PF03928">
    <property type="entry name" value="HbpS-like"/>
    <property type="match status" value="2"/>
</dbReference>
<dbReference type="PROSITE" id="PS51257">
    <property type="entry name" value="PROKAR_LIPOPROTEIN"/>
    <property type="match status" value="1"/>
</dbReference>
<dbReference type="InterPro" id="IPR005624">
    <property type="entry name" value="PduO/GlcC-like"/>
</dbReference>
<organism evidence="2 3">
    <name type="scientific">Usitatibacter rugosus</name>
    <dbReference type="NCBI Taxonomy" id="2732067"/>
    <lineage>
        <taxon>Bacteria</taxon>
        <taxon>Pseudomonadati</taxon>
        <taxon>Pseudomonadota</taxon>
        <taxon>Betaproteobacteria</taxon>
        <taxon>Nitrosomonadales</taxon>
        <taxon>Usitatibacteraceae</taxon>
        <taxon>Usitatibacter</taxon>
    </lineage>
</organism>
<dbReference type="KEGG" id="uru:DSM104443_01989"/>
<feature type="signal peptide" evidence="1">
    <location>
        <begin position="1"/>
        <end position="18"/>
    </location>
</feature>
<evidence type="ECO:0008006" key="4">
    <source>
        <dbReference type="Google" id="ProtNLM"/>
    </source>
</evidence>
<keyword evidence="3" id="KW-1185">Reference proteome</keyword>
<evidence type="ECO:0000313" key="2">
    <source>
        <dbReference type="EMBL" id="QJR10919.1"/>
    </source>
</evidence>
<dbReference type="EMBL" id="CP053069">
    <property type="protein sequence ID" value="QJR10919.1"/>
    <property type="molecule type" value="Genomic_DNA"/>
</dbReference>
<dbReference type="PANTHER" id="PTHR34309:SF10">
    <property type="entry name" value="SLR1406 PROTEIN"/>
    <property type="match status" value="1"/>
</dbReference>
<dbReference type="InterPro" id="IPR038084">
    <property type="entry name" value="PduO/GlcC-like_sf"/>
</dbReference>
<dbReference type="SUPFAM" id="SSF143744">
    <property type="entry name" value="GlcG-like"/>
    <property type="match status" value="2"/>
</dbReference>
<protein>
    <recommendedName>
        <fullName evidence="4">Heme-degrading protein</fullName>
    </recommendedName>
</protein>
<accession>A0A6M4GUA5</accession>
<dbReference type="InterPro" id="IPR052517">
    <property type="entry name" value="GlcG_carb_metab_protein"/>
</dbReference>
<dbReference type="AlphaFoldDB" id="A0A6M4GUA5"/>
<evidence type="ECO:0000313" key="3">
    <source>
        <dbReference type="Proteomes" id="UP000501534"/>
    </source>
</evidence>
<sequence>MRGSGWRLAALGAALVAAAISGCSGGSSGNAGDGNPACSANCPPPPPTNLLTVADVQRIVAQAVGEATARNSPAVITVVDRVGNVLAVYEMNGAPKFIAISSGLGVTGGLDGIPTGIVPAALSSIAKAVTGAFLSSQGNAFTTRTASQIVQEHFLPHESQQPSGPLFGVQFSQLTCSDVNRNMTQGTIGPQRSPLGLSADPGGMPLYKNGVVVGGIGVEANGLYTIDRNIQDRDEDPEELIAVAGSSGFEAPVDRRADHITAGGVTFRYVDSDAIRSNPAQAAPFASLPGHVLEVPNYSTAAVRAGTAYGTPASGIVPATGALAAVGAYVLVNTSNVNRFPPRASTDGQLSAADVETILVEAVKIANRARAQILRPLGSPAQVSFTVVGTNGDILGLTRTSDGPLFGIDVSAQKARGALLISSAQAAALILGAPDAEYLKSLDPLITQPSSIASYVPATRAFLGDINALTGSTAWSMRAIGNIHRPYFPDGLDTSVNGSFSKPITSWSPFNVGLQLDLVNNQLLKAILGDLTEGCAGRAFAGKPETADPRGISIARNGIQIFPGGVPIYRNGVLAGAIGISGDGVDQDDMIAFLGLHNAGVRLNNGIGNAPLERRADNLTPQGVRLRYVQCPQAPFNDSDEQNVCAGK</sequence>
<keyword evidence="1" id="KW-0732">Signal</keyword>
<gene>
    <name evidence="2" type="ORF">DSM104443_01989</name>
</gene>
<dbReference type="Gene3D" id="3.30.450.150">
    <property type="entry name" value="Haem-degrading domain"/>
    <property type="match status" value="3"/>
</dbReference>
<evidence type="ECO:0000256" key="1">
    <source>
        <dbReference type="SAM" id="SignalP"/>
    </source>
</evidence>
<reference evidence="2 3" key="1">
    <citation type="submission" date="2020-04" db="EMBL/GenBank/DDBJ databases">
        <title>Usitatibacter rugosus gen. nov., sp. nov. and Usitatibacter palustris sp. nov., novel members of Usitatibacteraceae fam. nov. within the order Nitrosomonadales isolated from soil.</title>
        <authorList>
            <person name="Huber K.J."/>
            <person name="Neumann-Schaal M."/>
            <person name="Geppert A."/>
            <person name="Luckner M."/>
            <person name="Wanner G."/>
            <person name="Overmann J."/>
        </authorList>
    </citation>
    <scope>NUCLEOTIDE SEQUENCE [LARGE SCALE GENOMIC DNA]</scope>
    <source>
        <strain evidence="2 3">0125_3</strain>
    </source>
</reference>
<dbReference type="PANTHER" id="PTHR34309">
    <property type="entry name" value="SLR1406 PROTEIN"/>
    <property type="match status" value="1"/>
</dbReference>